<dbReference type="Proteomes" id="UP000247702">
    <property type="component" value="Unassembled WGS sequence"/>
</dbReference>
<feature type="compositionally biased region" description="Low complexity" evidence="1">
    <location>
        <begin position="246"/>
        <end position="259"/>
    </location>
</feature>
<evidence type="ECO:0000256" key="1">
    <source>
        <dbReference type="SAM" id="MobiDB-lite"/>
    </source>
</evidence>
<feature type="region of interest" description="Disordered" evidence="1">
    <location>
        <begin position="283"/>
        <end position="345"/>
    </location>
</feature>
<name>A0A2Z6S445_9GLOM</name>
<organism evidence="2 3">
    <name type="scientific">Rhizophagus clarus</name>
    <dbReference type="NCBI Taxonomy" id="94130"/>
    <lineage>
        <taxon>Eukaryota</taxon>
        <taxon>Fungi</taxon>
        <taxon>Fungi incertae sedis</taxon>
        <taxon>Mucoromycota</taxon>
        <taxon>Glomeromycotina</taxon>
        <taxon>Glomeromycetes</taxon>
        <taxon>Glomerales</taxon>
        <taxon>Glomeraceae</taxon>
        <taxon>Rhizophagus</taxon>
    </lineage>
</organism>
<dbReference type="AlphaFoldDB" id="A0A2Z6S445"/>
<feature type="compositionally biased region" description="Basic residues" evidence="1">
    <location>
        <begin position="335"/>
        <end position="345"/>
    </location>
</feature>
<accession>A0A2Z6S445</accession>
<evidence type="ECO:0000313" key="2">
    <source>
        <dbReference type="EMBL" id="GBC10074.1"/>
    </source>
</evidence>
<keyword evidence="3" id="KW-1185">Reference proteome</keyword>
<sequence>MFALLFNLITKMITNITTIIYIFSVSNESINNGTLQKGTAISRIDDDEGFQIYKYSNFLTSPPYDSNSDENDNYEITPLKEENIYLISGKFTPTQDNSINVTITTNVHIPLDKENIPIMKPTVNLLGKTTGYAQLSETGYTLPIQVKPYLSKDQYIPFMVNLTHLPNGRFKNALTMAKKNSTIHTTGVFFLAESQLYCEILEFQFVSGKIDTDNTISVPWKSKADSYTESPKSSLEKRIALVRQNLTTQESLSTSSSTQNPKNKHKTSTTKILDISKSLLSQDQHIEINDSDQEKAENEEETIDNNEDNIGNESDDFKNDKGKKGTLTKVLPVRGRGKRKKLVNK</sequence>
<feature type="compositionally biased region" description="Acidic residues" evidence="1">
    <location>
        <begin position="297"/>
        <end position="307"/>
    </location>
</feature>
<evidence type="ECO:0000313" key="3">
    <source>
        <dbReference type="Proteomes" id="UP000247702"/>
    </source>
</evidence>
<proteinExistence type="predicted"/>
<protein>
    <submittedName>
        <fullName evidence="2">Uncharacterized protein</fullName>
    </submittedName>
</protein>
<gene>
    <name evidence="2" type="ORF">RclHR1_09310009</name>
</gene>
<feature type="compositionally biased region" description="Basic and acidic residues" evidence="1">
    <location>
        <begin position="284"/>
        <end position="296"/>
    </location>
</feature>
<reference evidence="2 3" key="1">
    <citation type="submission" date="2017-11" db="EMBL/GenBank/DDBJ databases">
        <title>The genome of Rhizophagus clarus HR1 reveals common genetic basis of auxotrophy among arbuscular mycorrhizal fungi.</title>
        <authorList>
            <person name="Kobayashi Y."/>
        </authorList>
    </citation>
    <scope>NUCLEOTIDE SEQUENCE [LARGE SCALE GENOMIC DNA]</scope>
    <source>
        <strain evidence="2 3">HR1</strain>
    </source>
</reference>
<dbReference type="STRING" id="94130.A0A2Z6S445"/>
<comment type="caution">
    <text evidence="2">The sequence shown here is derived from an EMBL/GenBank/DDBJ whole genome shotgun (WGS) entry which is preliminary data.</text>
</comment>
<dbReference type="EMBL" id="BEXD01004350">
    <property type="protein sequence ID" value="GBC10074.1"/>
    <property type="molecule type" value="Genomic_DNA"/>
</dbReference>
<feature type="region of interest" description="Disordered" evidence="1">
    <location>
        <begin position="246"/>
        <end position="270"/>
    </location>
</feature>